<accession>A0AAV3YY68</accession>
<name>A0AAV3YY68_9GAST</name>
<sequence length="89" mass="9737">MLFRLESFKVSAFKPATEIPIRLWVSSLNTEPVVTRRPKLYGSGAWLCLCLADRTADPPPACSRRCVSSLSAAGSLPALILVIRVVIDH</sequence>
<dbReference type="EMBL" id="BLXT01002217">
    <property type="protein sequence ID" value="GFN92030.1"/>
    <property type="molecule type" value="Genomic_DNA"/>
</dbReference>
<evidence type="ECO:0000313" key="1">
    <source>
        <dbReference type="EMBL" id="GFN92030.1"/>
    </source>
</evidence>
<comment type="caution">
    <text evidence="1">The sequence shown here is derived from an EMBL/GenBank/DDBJ whole genome shotgun (WGS) entry which is preliminary data.</text>
</comment>
<evidence type="ECO:0000313" key="2">
    <source>
        <dbReference type="Proteomes" id="UP000735302"/>
    </source>
</evidence>
<dbReference type="AlphaFoldDB" id="A0AAV3YY68"/>
<reference evidence="1 2" key="1">
    <citation type="journal article" date="2021" name="Elife">
        <title>Chloroplast acquisition without the gene transfer in kleptoplastic sea slugs, Plakobranchus ocellatus.</title>
        <authorList>
            <person name="Maeda T."/>
            <person name="Takahashi S."/>
            <person name="Yoshida T."/>
            <person name="Shimamura S."/>
            <person name="Takaki Y."/>
            <person name="Nagai Y."/>
            <person name="Toyoda A."/>
            <person name="Suzuki Y."/>
            <person name="Arimoto A."/>
            <person name="Ishii H."/>
            <person name="Satoh N."/>
            <person name="Nishiyama T."/>
            <person name="Hasebe M."/>
            <person name="Maruyama T."/>
            <person name="Minagawa J."/>
            <person name="Obokata J."/>
            <person name="Shigenobu S."/>
        </authorList>
    </citation>
    <scope>NUCLEOTIDE SEQUENCE [LARGE SCALE GENOMIC DNA]</scope>
</reference>
<gene>
    <name evidence="1" type="ORF">PoB_001853600</name>
</gene>
<keyword evidence="2" id="KW-1185">Reference proteome</keyword>
<organism evidence="1 2">
    <name type="scientific">Plakobranchus ocellatus</name>
    <dbReference type="NCBI Taxonomy" id="259542"/>
    <lineage>
        <taxon>Eukaryota</taxon>
        <taxon>Metazoa</taxon>
        <taxon>Spiralia</taxon>
        <taxon>Lophotrochozoa</taxon>
        <taxon>Mollusca</taxon>
        <taxon>Gastropoda</taxon>
        <taxon>Heterobranchia</taxon>
        <taxon>Euthyneura</taxon>
        <taxon>Panpulmonata</taxon>
        <taxon>Sacoglossa</taxon>
        <taxon>Placobranchoidea</taxon>
        <taxon>Plakobranchidae</taxon>
        <taxon>Plakobranchus</taxon>
    </lineage>
</organism>
<proteinExistence type="predicted"/>
<dbReference type="Proteomes" id="UP000735302">
    <property type="component" value="Unassembled WGS sequence"/>
</dbReference>
<protein>
    <submittedName>
        <fullName evidence="1">Uncharacterized protein</fullName>
    </submittedName>
</protein>